<reference key="2">
    <citation type="submission" date="2011-08" db="EMBL/GenBank/DDBJ databases">
        <title>Genome sequence of Naumovozyma castellii.</title>
        <authorList>
            <person name="Gordon J.L."/>
            <person name="Armisen D."/>
            <person name="Proux-Wera E."/>
            <person name="OhEigeartaigh S.S."/>
            <person name="Byrne K.P."/>
            <person name="Wolfe K.H."/>
        </authorList>
    </citation>
    <scope>NUCLEOTIDE SEQUENCE</scope>
    <source>
        <strain>Type strain:CBS 4309</strain>
    </source>
</reference>
<accession>G0VH57</accession>
<comment type="subcellular location">
    <subcellularLocation>
        <location evidence="1">Mitochondrion inner membrane</location>
        <topology evidence="1">Peripheral membrane protein</topology>
        <orientation evidence="1">Intermembrane side</orientation>
    </subcellularLocation>
    <subcellularLocation>
        <location evidence="10">Mitochondrion outer membrane</location>
        <topology evidence="10">Peripheral membrane protein</topology>
        <orientation evidence="10">Intermembrane side</orientation>
    </subcellularLocation>
</comment>
<keyword evidence="13" id="KW-0175">Coiled coil</keyword>
<dbReference type="SMART" id="SM00563">
    <property type="entry name" value="PlsC"/>
    <property type="match status" value="1"/>
</dbReference>
<keyword evidence="17" id="KW-1185">Reference proteome</keyword>
<dbReference type="RefSeq" id="XP_003677183.1">
    <property type="nucleotide sequence ID" value="XM_003677135.1"/>
</dbReference>
<dbReference type="GO" id="GO:0008654">
    <property type="term" value="P:phospholipid biosynthetic process"/>
    <property type="evidence" value="ECO:0007669"/>
    <property type="project" value="EnsemblFungi"/>
</dbReference>
<dbReference type="STRING" id="1064592.G0VH57"/>
<evidence type="ECO:0000313" key="17">
    <source>
        <dbReference type="Proteomes" id="UP000001640"/>
    </source>
</evidence>
<dbReference type="KEGG" id="ncs:NCAS_0F03460"/>
<dbReference type="InterPro" id="IPR000872">
    <property type="entry name" value="Tafazzin"/>
</dbReference>
<reference evidence="16 17" key="1">
    <citation type="journal article" date="2011" name="Proc. Natl. Acad. Sci. U.S.A.">
        <title>Evolutionary erosion of yeast sex chromosomes by mating-type switching accidents.</title>
        <authorList>
            <person name="Gordon J.L."/>
            <person name="Armisen D."/>
            <person name="Proux-Wera E."/>
            <person name="Oheigeartaigh S.S."/>
            <person name="Byrne K.P."/>
            <person name="Wolfe K.H."/>
        </authorList>
    </citation>
    <scope>NUCLEOTIDE SEQUENCE [LARGE SCALE GENOMIC DNA]</scope>
    <source>
        <strain evidence="17">ATCC 76901 / BCRC 22586 / CBS 4309 / NBRC 1992 / NRRL Y-12630</strain>
    </source>
</reference>
<keyword evidence="8" id="KW-0472">Membrane</keyword>
<dbReference type="eggNOG" id="KOG2847">
    <property type="taxonomic scope" value="Eukaryota"/>
</dbReference>
<evidence type="ECO:0000256" key="4">
    <source>
        <dbReference type="ARBA" id="ARBA00022787"/>
    </source>
</evidence>
<evidence type="ECO:0000313" key="16">
    <source>
        <dbReference type="EMBL" id="CCC70830.1"/>
    </source>
</evidence>
<evidence type="ECO:0000256" key="7">
    <source>
        <dbReference type="ARBA" id="ARBA00023128"/>
    </source>
</evidence>
<evidence type="ECO:0000256" key="3">
    <source>
        <dbReference type="ARBA" id="ARBA00022679"/>
    </source>
</evidence>
<sequence>MTFPDVLKRGDEFLKEYPRQSRMWRFLSYSTCLITLGFSKLIMSTFYNVKVNNLDKLQDALKRAEKENRGIMTIMNHMSTVDDPTFWAAFPWKLYNWNPDNVRWCLGAENICFSNKLLGYFFSLGQVLSTKRFGVGPFQGSIDASIRLLSPDDTINMNWTPWGQVKEYFAPAGYQPPVKRNKPAWVHVYPEGFVLQLHPPYANSMRYFKWGITRMVLEATRPPIVVPIFTTGFENIINEGSKESFFKQIWKSIGTEINVTIGDPLDDSIINLVREEWDDLVKKFYDPEKPTDLSTRLKYGEEAQQLRSKVAAILRDNVAKIRDQERKFPPEDPRFKSPAWWKRFTTTEGKSDPDVKFIGQNWAIRRLQTFLNIDEKKKHNEGKNEEKPNRKEE</sequence>
<evidence type="ECO:0000256" key="5">
    <source>
        <dbReference type="ARBA" id="ARBA00022792"/>
    </source>
</evidence>
<dbReference type="GO" id="GO:0097250">
    <property type="term" value="P:mitochondrial respirasome assembly"/>
    <property type="evidence" value="ECO:0007669"/>
    <property type="project" value="EnsemblFungi"/>
</dbReference>
<dbReference type="Proteomes" id="UP000001640">
    <property type="component" value="Chromosome 6"/>
</dbReference>
<dbReference type="GO" id="GO:0042773">
    <property type="term" value="P:ATP synthesis coupled electron transport"/>
    <property type="evidence" value="ECO:0007669"/>
    <property type="project" value="EnsemblFungi"/>
</dbReference>
<comment type="catalytic activity">
    <reaction evidence="11">
        <text>1'-[1,2-diacyl-sn-glycero-3-phospho],3'-[1-acyl-sn-glycero-3-phospho]-glycerol + a 1,2-diacyl-sn-glycero-3-phosphocholine = a cardiolipin + a 1-acyl-sn-glycero-3-phosphocholine</text>
        <dbReference type="Rhea" id="RHEA:33731"/>
        <dbReference type="ChEBI" id="CHEBI:57643"/>
        <dbReference type="ChEBI" id="CHEBI:58168"/>
        <dbReference type="ChEBI" id="CHEBI:62237"/>
        <dbReference type="ChEBI" id="CHEBI:64743"/>
    </reaction>
    <physiologicalReaction direction="left-to-right" evidence="11">
        <dbReference type="Rhea" id="RHEA:33732"/>
    </physiologicalReaction>
    <physiologicalReaction direction="right-to-left" evidence="11">
        <dbReference type="Rhea" id="RHEA:33733"/>
    </physiologicalReaction>
</comment>
<organism evidence="16 17">
    <name type="scientific">Naumovozyma castellii</name>
    <name type="common">Yeast</name>
    <name type="synonym">Saccharomyces castellii</name>
    <dbReference type="NCBI Taxonomy" id="27288"/>
    <lineage>
        <taxon>Eukaryota</taxon>
        <taxon>Fungi</taxon>
        <taxon>Dikarya</taxon>
        <taxon>Ascomycota</taxon>
        <taxon>Saccharomycotina</taxon>
        <taxon>Saccharomycetes</taxon>
        <taxon>Saccharomycetales</taxon>
        <taxon>Saccharomycetaceae</taxon>
        <taxon>Naumovozyma</taxon>
    </lineage>
</organism>
<evidence type="ECO:0000256" key="2">
    <source>
        <dbReference type="ARBA" id="ARBA00010524"/>
    </source>
</evidence>
<dbReference type="PRINTS" id="PR00979">
    <property type="entry name" value="TAFAZZIN"/>
</dbReference>
<feature type="region of interest" description="Disordered" evidence="14">
    <location>
        <begin position="373"/>
        <end position="393"/>
    </location>
</feature>
<evidence type="ECO:0000256" key="12">
    <source>
        <dbReference type="RuleBase" id="RU365062"/>
    </source>
</evidence>
<evidence type="ECO:0000256" key="1">
    <source>
        <dbReference type="ARBA" id="ARBA00004137"/>
    </source>
</evidence>
<dbReference type="OrthoDB" id="193467at2759"/>
<dbReference type="HOGENOM" id="CLU_046747_1_1_1"/>
<feature type="domain" description="Phospholipid/glycerol acyltransferase" evidence="15">
    <location>
        <begin position="71"/>
        <end position="233"/>
    </location>
</feature>
<dbReference type="GO" id="GO:0005743">
    <property type="term" value="C:mitochondrial inner membrane"/>
    <property type="evidence" value="ECO:0007669"/>
    <property type="project" value="UniProtKB-SubCell"/>
</dbReference>
<keyword evidence="4" id="KW-1000">Mitochondrion outer membrane</keyword>
<gene>
    <name evidence="16" type="primary">NCAS0F03460</name>
    <name evidence="16" type="ordered locus">NCAS_0F03460</name>
</gene>
<keyword evidence="6" id="KW-0443">Lipid metabolism</keyword>
<keyword evidence="5" id="KW-0999">Mitochondrion inner membrane</keyword>
<name>G0VH57_NAUCA</name>
<dbReference type="OMA" id="IMRYFKW"/>
<dbReference type="PANTHER" id="PTHR12497:SF0">
    <property type="entry name" value="TAFAZZIN"/>
    <property type="match status" value="1"/>
</dbReference>
<protein>
    <recommendedName>
        <fullName evidence="12">Tafazzin family protein</fullName>
    </recommendedName>
</protein>
<evidence type="ECO:0000256" key="8">
    <source>
        <dbReference type="ARBA" id="ARBA00023136"/>
    </source>
</evidence>
<dbReference type="GeneID" id="96904476"/>
<dbReference type="GO" id="GO:0005741">
    <property type="term" value="C:mitochondrial outer membrane"/>
    <property type="evidence" value="ECO:0007669"/>
    <property type="project" value="UniProtKB-SubCell"/>
</dbReference>
<dbReference type="GO" id="GO:0035965">
    <property type="term" value="P:cardiolipin acyl-chain remodeling"/>
    <property type="evidence" value="ECO:0007669"/>
    <property type="project" value="EnsemblFungi"/>
</dbReference>
<dbReference type="InParanoid" id="G0VH57"/>
<evidence type="ECO:0000256" key="14">
    <source>
        <dbReference type="SAM" id="MobiDB-lite"/>
    </source>
</evidence>
<keyword evidence="7" id="KW-0496">Mitochondrion</keyword>
<dbReference type="GO" id="GO:0007007">
    <property type="term" value="P:inner mitochondrial membrane organization"/>
    <property type="evidence" value="ECO:0007669"/>
    <property type="project" value="EnsemblFungi"/>
</dbReference>
<evidence type="ECO:0000256" key="9">
    <source>
        <dbReference type="ARBA" id="ARBA00023315"/>
    </source>
</evidence>
<dbReference type="CDD" id="cd07989">
    <property type="entry name" value="LPLAT_AGPAT-like"/>
    <property type="match status" value="1"/>
</dbReference>
<evidence type="ECO:0000259" key="15">
    <source>
        <dbReference type="SMART" id="SM00563"/>
    </source>
</evidence>
<proteinExistence type="inferred from homology"/>
<evidence type="ECO:0000256" key="6">
    <source>
        <dbReference type="ARBA" id="ARBA00023098"/>
    </source>
</evidence>
<dbReference type="FunCoup" id="G0VH57">
    <property type="interactions" value="128"/>
</dbReference>
<dbReference type="InterPro" id="IPR002123">
    <property type="entry name" value="Plipid/glycerol_acylTrfase"/>
</dbReference>
<evidence type="ECO:0000256" key="10">
    <source>
        <dbReference type="ARBA" id="ARBA00024323"/>
    </source>
</evidence>
<feature type="coiled-coil region" evidence="13">
    <location>
        <begin position="47"/>
        <end position="74"/>
    </location>
</feature>
<evidence type="ECO:0000256" key="11">
    <source>
        <dbReference type="ARBA" id="ARBA00047906"/>
    </source>
</evidence>
<keyword evidence="3" id="KW-0808">Transferase</keyword>
<dbReference type="Pfam" id="PF01553">
    <property type="entry name" value="Acyltransferase"/>
    <property type="match status" value="1"/>
</dbReference>
<evidence type="ECO:0000256" key="13">
    <source>
        <dbReference type="SAM" id="Coils"/>
    </source>
</evidence>
<dbReference type="PANTHER" id="PTHR12497">
    <property type="entry name" value="TAZ PROTEIN TAFAZZIN"/>
    <property type="match status" value="1"/>
</dbReference>
<comment type="similarity">
    <text evidence="2 12">Belongs to the taffazin family.</text>
</comment>
<dbReference type="EMBL" id="HE576757">
    <property type="protein sequence ID" value="CCC70830.1"/>
    <property type="molecule type" value="Genomic_DNA"/>
</dbReference>
<dbReference type="AlphaFoldDB" id="G0VH57"/>
<dbReference type="GO" id="GO:0047184">
    <property type="term" value="F:1-acylglycerophosphocholine O-acyltransferase activity"/>
    <property type="evidence" value="ECO:0007669"/>
    <property type="project" value="EnsemblFungi"/>
</dbReference>
<keyword evidence="9" id="KW-0012">Acyltransferase</keyword>